<organism evidence="1 2">
    <name type="scientific">Centaurea solstitialis</name>
    <name type="common">yellow star-thistle</name>
    <dbReference type="NCBI Taxonomy" id="347529"/>
    <lineage>
        <taxon>Eukaryota</taxon>
        <taxon>Viridiplantae</taxon>
        <taxon>Streptophyta</taxon>
        <taxon>Embryophyta</taxon>
        <taxon>Tracheophyta</taxon>
        <taxon>Spermatophyta</taxon>
        <taxon>Magnoliopsida</taxon>
        <taxon>eudicotyledons</taxon>
        <taxon>Gunneridae</taxon>
        <taxon>Pentapetalae</taxon>
        <taxon>asterids</taxon>
        <taxon>campanulids</taxon>
        <taxon>Asterales</taxon>
        <taxon>Asteraceae</taxon>
        <taxon>Carduoideae</taxon>
        <taxon>Cardueae</taxon>
        <taxon>Centaureinae</taxon>
        <taxon>Centaurea</taxon>
    </lineage>
</organism>
<proteinExistence type="predicted"/>
<evidence type="ECO:0000313" key="2">
    <source>
        <dbReference type="Proteomes" id="UP001172457"/>
    </source>
</evidence>
<name>A0AA38SRR6_9ASTR</name>
<accession>A0AA38SRR6</accession>
<keyword evidence="2" id="KW-1185">Reference proteome</keyword>
<dbReference type="Proteomes" id="UP001172457">
    <property type="component" value="Chromosome 5"/>
</dbReference>
<sequence>MELMVFEGCKRVKLLKSYSRAIEFGLLKARNELSLNELEPEIELVCYTSLKIRDRADELKPLNLYTGVRLANTNTILEVDRKVQHCCDYHSNCIKQYLANVIRRFWNCTHEPHRETGEICNFAF</sequence>
<dbReference type="AlphaFoldDB" id="A0AA38SRR6"/>
<dbReference type="EMBL" id="JARYMX010000005">
    <property type="protein sequence ID" value="KAJ9547649.1"/>
    <property type="molecule type" value="Genomic_DNA"/>
</dbReference>
<reference evidence="1" key="1">
    <citation type="submission" date="2023-03" db="EMBL/GenBank/DDBJ databases">
        <title>Chromosome-scale reference genome and RAD-based genetic map of yellow starthistle (Centaurea solstitialis) reveal putative structural variation and QTLs associated with invader traits.</title>
        <authorList>
            <person name="Reatini B."/>
            <person name="Cang F.A."/>
            <person name="Jiang Q."/>
            <person name="Mckibben M.T.W."/>
            <person name="Barker M.S."/>
            <person name="Rieseberg L.H."/>
            <person name="Dlugosch K.M."/>
        </authorList>
    </citation>
    <scope>NUCLEOTIDE SEQUENCE</scope>
    <source>
        <strain evidence="1">CAN-66</strain>
        <tissue evidence="1">Leaf</tissue>
    </source>
</reference>
<gene>
    <name evidence="1" type="ORF">OSB04_020192</name>
</gene>
<protein>
    <submittedName>
        <fullName evidence="1">Uncharacterized protein</fullName>
    </submittedName>
</protein>
<comment type="caution">
    <text evidence="1">The sequence shown here is derived from an EMBL/GenBank/DDBJ whole genome shotgun (WGS) entry which is preliminary data.</text>
</comment>
<evidence type="ECO:0000313" key="1">
    <source>
        <dbReference type="EMBL" id="KAJ9547649.1"/>
    </source>
</evidence>